<evidence type="ECO:0000256" key="2">
    <source>
        <dbReference type="ARBA" id="ARBA00012587"/>
    </source>
</evidence>
<dbReference type="CDD" id="cd14485">
    <property type="entry name" value="mltA_like_LT_A"/>
    <property type="match status" value="1"/>
</dbReference>
<dbReference type="InterPro" id="IPR026044">
    <property type="entry name" value="MltA"/>
</dbReference>
<dbReference type="Gene3D" id="2.40.240.50">
    <property type="entry name" value="Barwin-like endoglucanases"/>
    <property type="match status" value="1"/>
</dbReference>
<dbReference type="Proteomes" id="UP000230709">
    <property type="component" value="Chromosome"/>
</dbReference>
<organism evidence="8 9">
    <name type="scientific">Methylosinus trichosporium (strain ATCC 35070 / NCIMB 11131 / UNIQEM 75 / OB3b)</name>
    <dbReference type="NCBI Taxonomy" id="595536"/>
    <lineage>
        <taxon>Bacteria</taxon>
        <taxon>Pseudomonadati</taxon>
        <taxon>Pseudomonadota</taxon>
        <taxon>Alphaproteobacteria</taxon>
        <taxon>Hyphomicrobiales</taxon>
        <taxon>Methylocystaceae</taxon>
        <taxon>Methylosinus</taxon>
    </lineage>
</organism>
<evidence type="ECO:0000256" key="4">
    <source>
        <dbReference type="ARBA" id="ARBA00023316"/>
    </source>
</evidence>
<name>A0A2D2D0Z8_METT3</name>
<dbReference type="PANTHER" id="PTHR30124">
    <property type="entry name" value="MEMBRANE-BOUND LYTIC MUREIN TRANSGLYCOSYLASE A"/>
    <property type="match status" value="1"/>
</dbReference>
<evidence type="ECO:0000259" key="7">
    <source>
        <dbReference type="SMART" id="SM00925"/>
    </source>
</evidence>
<comment type="catalytic activity">
    <reaction evidence="1">
        <text>Exolytic cleavage of the (1-&gt;4)-beta-glycosidic linkage between N-acetylmuramic acid (MurNAc) and N-acetylglucosamine (GlcNAc) residues in peptidoglycan, from either the reducing or the non-reducing ends of the peptidoglycan chains, with concomitant formation of a 1,6-anhydrobond in the MurNAc residue.</text>
        <dbReference type="EC" id="4.2.2.n1"/>
    </reaction>
</comment>
<dbReference type="STRING" id="595536.GCA_000178815_02602"/>
<feature type="domain" description="Lytic transglycosylase MltA" evidence="7">
    <location>
        <begin position="100"/>
        <end position="262"/>
    </location>
</feature>
<dbReference type="Gene3D" id="2.40.40.10">
    <property type="entry name" value="RlpA-like domain"/>
    <property type="match status" value="1"/>
</dbReference>
<keyword evidence="9" id="KW-1185">Reference proteome</keyword>
<dbReference type="PIRSF" id="PIRSF019422">
    <property type="entry name" value="MltA"/>
    <property type="match status" value="1"/>
</dbReference>
<evidence type="ECO:0000256" key="5">
    <source>
        <dbReference type="ARBA" id="ARBA00030918"/>
    </source>
</evidence>
<dbReference type="CDD" id="cd14668">
    <property type="entry name" value="mlta_B"/>
    <property type="match status" value="1"/>
</dbReference>
<dbReference type="GO" id="GO:0009254">
    <property type="term" value="P:peptidoglycan turnover"/>
    <property type="evidence" value="ECO:0007669"/>
    <property type="project" value="InterPro"/>
</dbReference>
<dbReference type="InterPro" id="IPR005300">
    <property type="entry name" value="MltA_B"/>
</dbReference>
<accession>A0A2D2D0Z8</accession>
<dbReference type="GO" id="GO:0008933">
    <property type="term" value="F:peptidoglycan lytic transglycosylase activity"/>
    <property type="evidence" value="ECO:0007669"/>
    <property type="project" value="TreeGrafter"/>
</dbReference>
<evidence type="ECO:0000256" key="1">
    <source>
        <dbReference type="ARBA" id="ARBA00001420"/>
    </source>
</evidence>
<evidence type="ECO:0000256" key="3">
    <source>
        <dbReference type="ARBA" id="ARBA00023239"/>
    </source>
</evidence>
<dbReference type="Pfam" id="PF06725">
    <property type="entry name" value="3D"/>
    <property type="match status" value="1"/>
</dbReference>
<keyword evidence="3" id="KW-0456">Lyase</keyword>
<keyword evidence="4" id="KW-0961">Cell wall biogenesis/degradation</keyword>
<feature type="compositionally biased region" description="Basic and acidic residues" evidence="6">
    <location>
        <begin position="143"/>
        <end position="157"/>
    </location>
</feature>
<dbReference type="AlphaFoldDB" id="A0A2D2D0Z8"/>
<proteinExistence type="predicted"/>
<dbReference type="SMART" id="SM00925">
    <property type="entry name" value="MltA"/>
    <property type="match status" value="1"/>
</dbReference>
<dbReference type="EMBL" id="CP023737">
    <property type="protein sequence ID" value="ATQ68666.1"/>
    <property type="molecule type" value="Genomic_DNA"/>
</dbReference>
<gene>
    <name evidence="8" type="ORF">CQW49_12820</name>
</gene>
<reference evidence="9" key="1">
    <citation type="submission" date="2017-10" db="EMBL/GenBank/DDBJ databases">
        <title>Completed PacBio SMRT sequence of Methylosinus trichosporium OB3b reveals presence of a third large plasmid.</title>
        <authorList>
            <person name="Charles T.C."/>
            <person name="Lynch M.D.J."/>
            <person name="Heil J.R."/>
            <person name="Cheng J."/>
        </authorList>
    </citation>
    <scope>NUCLEOTIDE SEQUENCE [LARGE SCALE GENOMIC DNA]</scope>
    <source>
        <strain evidence="9">OB3b</strain>
    </source>
</reference>
<dbReference type="GO" id="GO:0004553">
    <property type="term" value="F:hydrolase activity, hydrolyzing O-glycosyl compounds"/>
    <property type="evidence" value="ECO:0007669"/>
    <property type="project" value="InterPro"/>
</dbReference>
<dbReference type="GO" id="GO:0071555">
    <property type="term" value="P:cell wall organization"/>
    <property type="evidence" value="ECO:0007669"/>
    <property type="project" value="UniProtKB-KW"/>
</dbReference>
<dbReference type="Pfam" id="PF03562">
    <property type="entry name" value="MltA"/>
    <property type="match status" value="1"/>
</dbReference>
<protein>
    <recommendedName>
        <fullName evidence="2">peptidoglycan lytic exotransglycosylase</fullName>
        <ecNumber evidence="2">4.2.2.n1</ecNumber>
    </recommendedName>
    <alternativeName>
        <fullName evidence="5">Murein hydrolase A</fullName>
    </alternativeName>
</protein>
<dbReference type="SUPFAM" id="SSF50685">
    <property type="entry name" value="Barwin-like endoglucanases"/>
    <property type="match status" value="1"/>
</dbReference>
<dbReference type="InterPro" id="IPR010611">
    <property type="entry name" value="3D_dom"/>
</dbReference>
<dbReference type="PANTHER" id="PTHR30124:SF0">
    <property type="entry name" value="MEMBRANE-BOUND LYTIC MUREIN TRANSGLYCOSYLASE A"/>
    <property type="match status" value="1"/>
</dbReference>
<feature type="region of interest" description="Disordered" evidence="6">
    <location>
        <begin position="128"/>
        <end position="157"/>
    </location>
</feature>
<evidence type="ECO:0000313" key="8">
    <source>
        <dbReference type="EMBL" id="ATQ68666.1"/>
    </source>
</evidence>
<dbReference type="InterPro" id="IPR036908">
    <property type="entry name" value="RlpA-like_sf"/>
</dbReference>
<evidence type="ECO:0000256" key="6">
    <source>
        <dbReference type="SAM" id="MobiDB-lite"/>
    </source>
</evidence>
<sequence length="365" mass="38986">MGLPVDLEPIAFDVLAGFAEDDLCEAFRVFRRSAEALVGKVAVLRPGVGPDAALLRVCRAALADAEAASAQDAARRFFEQTFRPHRLRGNGFVTAYYEPVIAARRSPDAEFAVPVPARPADLVTLNDAPIAGENGEPLTSARRRGDGGLEPYPDRRALEDGPEAATLRPIAFLRDRVELFLLQVQGSGRLRFADGSELPVTYDGRNGRPYTSIGRVLIERGIVAADVMSLDALKAAIRAMGAGPGEAGARLMQENRSFVFFCADESPQRRIGPIGGAGVPLTPLRSIAIDRSIWPYATLFWISAALPEATFARLTIAQDTGSAILGAARADLFFGAGDEAGARAGRIRHPADFVVLLPRAAEGDP</sequence>
<dbReference type="RefSeq" id="WP_003609217.1">
    <property type="nucleotide sequence ID" value="NZ_ADVE02000001.1"/>
</dbReference>
<dbReference type="KEGG" id="mtw:CQW49_12820"/>
<evidence type="ECO:0000313" key="9">
    <source>
        <dbReference type="Proteomes" id="UP000230709"/>
    </source>
</evidence>
<dbReference type="EC" id="4.2.2.n1" evidence="2"/>
<dbReference type="GO" id="GO:0009253">
    <property type="term" value="P:peptidoglycan catabolic process"/>
    <property type="evidence" value="ECO:0007669"/>
    <property type="project" value="TreeGrafter"/>
</dbReference>
<dbReference type="GO" id="GO:0019867">
    <property type="term" value="C:outer membrane"/>
    <property type="evidence" value="ECO:0007669"/>
    <property type="project" value="InterPro"/>
</dbReference>